<keyword evidence="3" id="KW-1185">Reference proteome</keyword>
<feature type="transmembrane region" description="Helical" evidence="1">
    <location>
        <begin position="977"/>
        <end position="1003"/>
    </location>
</feature>
<dbReference type="EMBL" id="JBHUIP010000014">
    <property type="protein sequence ID" value="MFD2264690.1"/>
    <property type="molecule type" value="Genomic_DNA"/>
</dbReference>
<dbReference type="Gene3D" id="1.20.1640.10">
    <property type="entry name" value="Multidrug efflux transporter AcrB transmembrane domain"/>
    <property type="match status" value="2"/>
</dbReference>
<dbReference type="Proteomes" id="UP001597295">
    <property type="component" value="Unassembled WGS sequence"/>
</dbReference>
<dbReference type="SUPFAM" id="SSF82693">
    <property type="entry name" value="Multidrug efflux transporter AcrB pore domain, PN1, PN2, PC1 and PC2 subdomains"/>
    <property type="match status" value="3"/>
</dbReference>
<dbReference type="Gene3D" id="3.30.2090.10">
    <property type="entry name" value="Multidrug efflux transporter AcrB TolC docking domain, DN and DC subdomains"/>
    <property type="match status" value="2"/>
</dbReference>
<dbReference type="RefSeq" id="WP_379877800.1">
    <property type="nucleotide sequence ID" value="NZ_JBHUIP010000014.1"/>
</dbReference>
<feature type="transmembrane region" description="Helical" evidence="1">
    <location>
        <begin position="359"/>
        <end position="383"/>
    </location>
</feature>
<dbReference type="PRINTS" id="PR00702">
    <property type="entry name" value="ACRIFLAVINRP"/>
</dbReference>
<gene>
    <name evidence="2" type="ORF">ACFSM5_17425</name>
</gene>
<comment type="caution">
    <text evidence="2">The sequence shown here is derived from an EMBL/GenBank/DDBJ whole genome shotgun (WGS) entry which is preliminary data.</text>
</comment>
<dbReference type="Pfam" id="PF00873">
    <property type="entry name" value="ACR_tran"/>
    <property type="match status" value="1"/>
</dbReference>
<evidence type="ECO:0000313" key="3">
    <source>
        <dbReference type="Proteomes" id="UP001597295"/>
    </source>
</evidence>
<dbReference type="Gene3D" id="3.30.70.1430">
    <property type="entry name" value="Multidrug efflux transporter AcrB pore domain"/>
    <property type="match status" value="2"/>
</dbReference>
<feature type="transmembrane region" description="Helical" evidence="1">
    <location>
        <begin position="462"/>
        <end position="485"/>
    </location>
</feature>
<proteinExistence type="predicted"/>
<feature type="transmembrane region" description="Helical" evidence="1">
    <location>
        <begin position="874"/>
        <end position="894"/>
    </location>
</feature>
<keyword evidence="1" id="KW-0812">Transmembrane</keyword>
<feature type="transmembrane region" description="Helical" evidence="1">
    <location>
        <begin position="847"/>
        <end position="867"/>
    </location>
</feature>
<dbReference type="SUPFAM" id="SSF82866">
    <property type="entry name" value="Multidrug efflux transporter AcrB transmembrane domain"/>
    <property type="match status" value="2"/>
</dbReference>
<evidence type="ECO:0000256" key="1">
    <source>
        <dbReference type="SAM" id="Phobius"/>
    </source>
</evidence>
<organism evidence="2 3">
    <name type="scientific">Lacibacterium aquatile</name>
    <dbReference type="NCBI Taxonomy" id="1168082"/>
    <lineage>
        <taxon>Bacteria</taxon>
        <taxon>Pseudomonadati</taxon>
        <taxon>Pseudomonadota</taxon>
        <taxon>Alphaproteobacteria</taxon>
        <taxon>Rhodospirillales</taxon>
        <taxon>Rhodospirillaceae</taxon>
    </lineage>
</organism>
<sequence>MSITELCIRRPVFATVLNILVVLLGAVSYQNLSLREYPNIDTPTVTVETAYRGASAEIIESQVTKPLEENLSGVEGIDYMKSISRAERSQITLTFRLTRSADDAASDVRDRVGRSRGQMPDEIDEPIIQKVEADAQPIIYLAFSSDRHSVMEVSDFASRLVKDRLQVLPGVAQVQVFGERRYSMRVWVDAAKLSGYGLTVQDVETSLRKQNVEIPAGRIESRAREFTVVSETDLRTPEQFASIILKDSGGYLVRLGDIAQIAIGPRDERVVTRFNGNTAIALGVIKQSTANPLEVSQAVEAAFPEIKAQVPEGMSVTMAYDSSIFIAKSIDAVYSTIGEAVALVVLVILFFLRSFRAALIPLITIPVSLIGAFAIMSALGFTINTLTLLALVLAIGLVVDDAIVMLENIYRYIEEGMNPVTAAIKGSKEITFAVIAMTVTLAAVYAPMAFSSGLTGKLFTEFALTLAGAVIVSGFIALTLTPMMCSRLLKHSDKHNFVYNGIGAFLDYLDRAYRWGVTWSVRGRWVSVALGLFVGMCTWLMFTTIKSELSPTEDRGFIIGFMLAPEGSTIGYTESNARGVEGILRNVPETDKVFMVAGFPTVSQSLIFASMKDWEQRDRKVTQIVPQISPQMFGGVPGLLAFPILPPSLGQQGLNRPIDVVIMTSGAYETLAVTSQAVIGKMMQSGMFANPRSDLELTKPKLAVQVDRDKAGILGVDIEAIGRTLETMLGGRQVTRFKRDAEQYDVMVQVAQDARRNPTDLTHIYVRARSGDMVPLSNLVKVTETIAPKELNHFNKLRAVNITAEPAPGYTQGQALDAISRIIREVQPDAITDFGGSSREYVASAKAGNFVFVLAIAFILLVLAAQFESFIDPLAILLTVPLAMAGALGALLMTGGTMNVYSQIGLVTLVGLITKHGILIVEFTKQLQERGMALKEAVIESAALRLRPILMTTGAMVLGAVPLALATGAGAESRQQIGWVIVGGMSVGTLLTLFVLPAIYTLVAKERGVHAKAPEAPPVHAPAE</sequence>
<dbReference type="InterPro" id="IPR027463">
    <property type="entry name" value="AcrB_DN_DC_subdom"/>
</dbReference>
<name>A0ABW5DW32_9PROT</name>
<dbReference type="PANTHER" id="PTHR32063">
    <property type="match status" value="1"/>
</dbReference>
<feature type="transmembrane region" description="Helical" evidence="1">
    <location>
        <begin position="12"/>
        <end position="29"/>
    </location>
</feature>
<feature type="transmembrane region" description="Helical" evidence="1">
    <location>
        <begin position="389"/>
        <end position="410"/>
    </location>
</feature>
<dbReference type="SUPFAM" id="SSF82714">
    <property type="entry name" value="Multidrug efflux transporter AcrB TolC docking domain, DN and DC subdomains"/>
    <property type="match status" value="2"/>
</dbReference>
<dbReference type="Gene3D" id="3.30.70.1320">
    <property type="entry name" value="Multidrug efflux transporter AcrB pore domain like"/>
    <property type="match status" value="1"/>
</dbReference>
<dbReference type="PANTHER" id="PTHR32063:SF14">
    <property type="entry name" value="BLL4319 PROTEIN"/>
    <property type="match status" value="1"/>
</dbReference>
<evidence type="ECO:0000313" key="2">
    <source>
        <dbReference type="EMBL" id="MFD2264690.1"/>
    </source>
</evidence>
<feature type="transmembrane region" description="Helical" evidence="1">
    <location>
        <begin position="332"/>
        <end position="352"/>
    </location>
</feature>
<reference evidence="3" key="1">
    <citation type="journal article" date="2019" name="Int. J. Syst. Evol. Microbiol.">
        <title>The Global Catalogue of Microorganisms (GCM) 10K type strain sequencing project: providing services to taxonomists for standard genome sequencing and annotation.</title>
        <authorList>
            <consortium name="The Broad Institute Genomics Platform"/>
            <consortium name="The Broad Institute Genome Sequencing Center for Infectious Disease"/>
            <person name="Wu L."/>
            <person name="Ma J."/>
        </authorList>
    </citation>
    <scope>NUCLEOTIDE SEQUENCE [LARGE SCALE GENOMIC DNA]</scope>
    <source>
        <strain evidence="3">CGMCC 1.19062</strain>
    </source>
</reference>
<accession>A0ABW5DW32</accession>
<dbReference type="Gene3D" id="3.30.70.1440">
    <property type="entry name" value="Multidrug efflux transporter AcrB pore domain"/>
    <property type="match status" value="1"/>
</dbReference>
<feature type="transmembrane region" description="Helical" evidence="1">
    <location>
        <begin position="523"/>
        <end position="542"/>
    </location>
</feature>
<keyword evidence="1" id="KW-1133">Transmembrane helix</keyword>
<keyword evidence="1" id="KW-0472">Membrane</keyword>
<feature type="transmembrane region" description="Helical" evidence="1">
    <location>
        <begin position="944"/>
        <end position="965"/>
    </location>
</feature>
<dbReference type="InterPro" id="IPR001036">
    <property type="entry name" value="Acrflvin-R"/>
</dbReference>
<feature type="transmembrane region" description="Helical" evidence="1">
    <location>
        <begin position="900"/>
        <end position="923"/>
    </location>
</feature>
<protein>
    <submittedName>
        <fullName evidence="2">Efflux RND transporter permease subunit</fullName>
    </submittedName>
</protein>
<feature type="transmembrane region" description="Helical" evidence="1">
    <location>
        <begin position="430"/>
        <end position="450"/>
    </location>
</feature>